<feature type="binding site" evidence="10">
    <location>
        <position position="147"/>
    </location>
    <ligand>
        <name>K(+)</name>
        <dbReference type="ChEBI" id="CHEBI:29103"/>
    </ligand>
</feature>
<dbReference type="GO" id="GO:0052856">
    <property type="term" value="F:NAD(P)HX epimerase activity"/>
    <property type="evidence" value="ECO:0007669"/>
    <property type="project" value="UniProtKB-UniRule"/>
</dbReference>
<comment type="catalytic activity">
    <reaction evidence="2 10">
        <text>(6R)-NADPHX = (6S)-NADPHX</text>
        <dbReference type="Rhea" id="RHEA:32227"/>
        <dbReference type="ChEBI" id="CHEBI:64076"/>
        <dbReference type="ChEBI" id="CHEBI:64077"/>
        <dbReference type="EC" id="5.1.99.6"/>
    </reaction>
</comment>
<keyword evidence="7 10" id="KW-0630">Potassium</keyword>
<comment type="function">
    <text evidence="10">Catalyzes the epimerization of the S- and R-forms of NAD(P)HX, a damaged form of NAD(P)H that is a result of enzymatic or heat-dependent hydration. This is a prerequisite for the S-specific NAD(P)H-hydrate dehydratase to allow the repair of both epimers of NAD(P)HX.</text>
</comment>
<feature type="region of interest" description="Disordered" evidence="11">
    <location>
        <begin position="256"/>
        <end position="275"/>
    </location>
</feature>
<reference evidence="13" key="1">
    <citation type="submission" date="2023-01" db="EMBL/GenBank/DDBJ databases">
        <title>Metagenome sequencing of chrysophaentin producing Chrysophaeum taylorii.</title>
        <authorList>
            <person name="Davison J."/>
            <person name="Bewley C."/>
        </authorList>
    </citation>
    <scope>NUCLEOTIDE SEQUENCE</scope>
    <source>
        <strain evidence="13">NIES-1699</strain>
    </source>
</reference>
<evidence type="ECO:0000256" key="3">
    <source>
        <dbReference type="ARBA" id="ARBA00012228"/>
    </source>
</evidence>
<dbReference type="PANTHER" id="PTHR13232:SF10">
    <property type="entry name" value="NAD(P)H-HYDRATE EPIMERASE"/>
    <property type="match status" value="1"/>
</dbReference>
<dbReference type="NCBIfam" id="TIGR00197">
    <property type="entry name" value="yjeF_nterm"/>
    <property type="match status" value="1"/>
</dbReference>
<keyword evidence="5 10" id="KW-0547">Nucleotide-binding</keyword>
<dbReference type="GO" id="GO:0046872">
    <property type="term" value="F:metal ion binding"/>
    <property type="evidence" value="ECO:0007669"/>
    <property type="project" value="UniProtKB-KW"/>
</dbReference>
<evidence type="ECO:0000256" key="6">
    <source>
        <dbReference type="ARBA" id="ARBA00022857"/>
    </source>
</evidence>
<evidence type="ECO:0000313" key="14">
    <source>
        <dbReference type="Proteomes" id="UP001230188"/>
    </source>
</evidence>
<dbReference type="Gene3D" id="3.40.50.10260">
    <property type="entry name" value="YjeF N-terminal domain"/>
    <property type="match status" value="1"/>
</dbReference>
<feature type="binding site" evidence="10">
    <location>
        <begin position="84"/>
        <end position="88"/>
    </location>
    <ligand>
        <name>(6S)-NADPHX</name>
        <dbReference type="ChEBI" id="CHEBI:64076"/>
    </ligand>
</feature>
<evidence type="ECO:0000256" key="10">
    <source>
        <dbReference type="HAMAP-Rule" id="MF_03159"/>
    </source>
</evidence>
<dbReference type="PANTHER" id="PTHR13232">
    <property type="entry name" value="NAD(P)H-HYDRATE EPIMERASE"/>
    <property type="match status" value="1"/>
</dbReference>
<comment type="catalytic activity">
    <reaction evidence="1 10">
        <text>(6R)-NADHX = (6S)-NADHX</text>
        <dbReference type="Rhea" id="RHEA:32215"/>
        <dbReference type="ChEBI" id="CHEBI:64074"/>
        <dbReference type="ChEBI" id="CHEBI:64075"/>
        <dbReference type="EC" id="5.1.99.6"/>
    </reaction>
</comment>
<sequence length="275" mass="29931">MARVMTALSNLATNTVQLVGLGSDTSVPKMKYLSHEEAVGVDEALFEHFSLDCLMELAGLSVASSVGDAYPFHKRVLVVCGPGNNGGQGLVTARHLMAFGYYVRVVYPKKNETPAFQALLRQLDLMRVPVLPTLPDAWEDVTDLVVDAIFGLSSASKKPGAPFDMIIAKLAASAIPVVSVDVPSGWDVDEGPEDSSLEPEVLVSLTAPKKCALKFYGQSHYLVGRYVPPAIQEKFGFKPPDFPGTSQFVRLDVLDDPNEDEADSEDEPEPEFYYF</sequence>
<evidence type="ECO:0000256" key="9">
    <source>
        <dbReference type="ARBA" id="ARBA00023235"/>
    </source>
</evidence>
<protein>
    <recommendedName>
        <fullName evidence="3 10">NAD(P)H-hydrate epimerase</fullName>
        <ecNumber evidence="3 10">5.1.99.6</ecNumber>
    </recommendedName>
    <alternativeName>
        <fullName evidence="10">NAD(P)HX epimerase</fullName>
    </alternativeName>
</protein>
<keyword evidence="9 10" id="KW-0413">Isomerase</keyword>
<dbReference type="GO" id="GO:0000166">
    <property type="term" value="F:nucleotide binding"/>
    <property type="evidence" value="ECO:0007669"/>
    <property type="project" value="UniProtKB-KW"/>
</dbReference>
<evidence type="ECO:0000313" key="13">
    <source>
        <dbReference type="EMBL" id="KAJ8610869.1"/>
    </source>
</evidence>
<keyword evidence="8 10" id="KW-0520">NAD</keyword>
<feature type="binding site" evidence="10">
    <location>
        <position position="85"/>
    </location>
    <ligand>
        <name>K(+)</name>
        <dbReference type="ChEBI" id="CHEBI:29103"/>
    </ligand>
</feature>
<feature type="binding site" evidence="10">
    <location>
        <position position="184"/>
    </location>
    <ligand>
        <name>K(+)</name>
        <dbReference type="ChEBI" id="CHEBI:29103"/>
    </ligand>
</feature>
<evidence type="ECO:0000256" key="11">
    <source>
        <dbReference type="SAM" id="MobiDB-lite"/>
    </source>
</evidence>
<evidence type="ECO:0000256" key="2">
    <source>
        <dbReference type="ARBA" id="ARBA00000909"/>
    </source>
</evidence>
<evidence type="ECO:0000256" key="4">
    <source>
        <dbReference type="ARBA" id="ARBA00022723"/>
    </source>
</evidence>
<keyword evidence="6" id="KW-0521">NADP</keyword>
<dbReference type="InterPro" id="IPR004443">
    <property type="entry name" value="YjeF_N_dom"/>
</dbReference>
<organism evidence="13 14">
    <name type="scientific">Chrysophaeum taylorii</name>
    <dbReference type="NCBI Taxonomy" id="2483200"/>
    <lineage>
        <taxon>Eukaryota</taxon>
        <taxon>Sar</taxon>
        <taxon>Stramenopiles</taxon>
        <taxon>Ochrophyta</taxon>
        <taxon>Pelagophyceae</taxon>
        <taxon>Pelagomonadales</taxon>
        <taxon>Pelagomonadaceae</taxon>
        <taxon>Chrysophaeum</taxon>
    </lineage>
</organism>
<dbReference type="GO" id="GO:0005739">
    <property type="term" value="C:mitochondrion"/>
    <property type="evidence" value="ECO:0007669"/>
    <property type="project" value="TreeGrafter"/>
</dbReference>
<evidence type="ECO:0000256" key="8">
    <source>
        <dbReference type="ARBA" id="ARBA00023027"/>
    </source>
</evidence>
<dbReference type="HAMAP" id="MF_01966">
    <property type="entry name" value="NADHX_epimerase"/>
    <property type="match status" value="1"/>
</dbReference>
<accession>A0AAD7XM28</accession>
<dbReference type="EMBL" id="JAQMWT010000092">
    <property type="protein sequence ID" value="KAJ8610869.1"/>
    <property type="molecule type" value="Genomic_DNA"/>
</dbReference>
<comment type="caution">
    <text evidence="10">Lacks conserved residue(s) required for the propagation of feature annotation.</text>
</comment>
<proteinExistence type="inferred from homology"/>
<keyword evidence="4 10" id="KW-0479">Metal-binding</keyword>
<dbReference type="InterPro" id="IPR032976">
    <property type="entry name" value="YJEFN_prot_NAXE-like"/>
</dbReference>
<gene>
    <name evidence="13" type="ORF">CTAYLR_009131</name>
</gene>
<dbReference type="SUPFAM" id="SSF64153">
    <property type="entry name" value="YjeF N-terminal domain-like"/>
    <property type="match status" value="1"/>
</dbReference>
<evidence type="ECO:0000259" key="12">
    <source>
        <dbReference type="PROSITE" id="PS51385"/>
    </source>
</evidence>
<keyword evidence="14" id="KW-1185">Reference proteome</keyword>
<comment type="similarity">
    <text evidence="10">Belongs to the NnrE/AIBP family.</text>
</comment>
<dbReference type="PROSITE" id="PS51385">
    <property type="entry name" value="YJEF_N"/>
    <property type="match status" value="1"/>
</dbReference>
<feature type="binding site" evidence="10">
    <location>
        <position position="181"/>
    </location>
    <ligand>
        <name>(6S)-NADPHX</name>
        <dbReference type="ChEBI" id="CHEBI:64076"/>
    </ligand>
</feature>
<evidence type="ECO:0000256" key="7">
    <source>
        <dbReference type="ARBA" id="ARBA00022958"/>
    </source>
</evidence>
<comment type="cofactor">
    <cofactor evidence="10">
        <name>K(+)</name>
        <dbReference type="ChEBI" id="CHEBI:29103"/>
    </cofactor>
    <text evidence="10">Binds 1 potassium ion per subunit.</text>
</comment>
<dbReference type="AlphaFoldDB" id="A0AAD7XM28"/>
<dbReference type="Proteomes" id="UP001230188">
    <property type="component" value="Unassembled WGS sequence"/>
</dbReference>
<dbReference type="EC" id="5.1.99.6" evidence="3 10"/>
<evidence type="ECO:0000256" key="5">
    <source>
        <dbReference type="ARBA" id="ARBA00022741"/>
    </source>
</evidence>
<dbReference type="InterPro" id="IPR036652">
    <property type="entry name" value="YjeF_N_dom_sf"/>
</dbReference>
<comment type="caution">
    <text evidence="13">The sequence shown here is derived from an EMBL/GenBank/DDBJ whole genome shotgun (WGS) entry which is preliminary data.</text>
</comment>
<dbReference type="Pfam" id="PF03853">
    <property type="entry name" value="YjeF_N"/>
    <property type="match status" value="1"/>
</dbReference>
<name>A0AAD7XM28_9STRA</name>
<evidence type="ECO:0000256" key="1">
    <source>
        <dbReference type="ARBA" id="ARBA00000013"/>
    </source>
</evidence>
<feature type="domain" description="YjeF N-terminal" evidence="12">
    <location>
        <begin position="38"/>
        <end position="239"/>
    </location>
</feature>